<protein>
    <submittedName>
        <fullName evidence="2">DUF1059 domain-containing protein</fullName>
    </submittedName>
</protein>
<dbReference type="AlphaFoldDB" id="A0AAJ6CQX1"/>
<organism evidence="2 3">
    <name type="scientific">Candidatus Lucifugimonas marina</name>
    <dbReference type="NCBI Taxonomy" id="3038979"/>
    <lineage>
        <taxon>Bacteria</taxon>
        <taxon>Bacillati</taxon>
        <taxon>Chloroflexota</taxon>
        <taxon>Dehalococcoidia</taxon>
        <taxon>SAR202 cluster</taxon>
        <taxon>Candidatus Lucifugimonadales</taxon>
        <taxon>Candidatus Lucifugimonadaceae</taxon>
        <taxon>Candidatus Lucifugimonas</taxon>
    </lineage>
</organism>
<reference evidence="3" key="3">
    <citation type="submission" date="2023-06" db="EMBL/GenBank/DDBJ databases">
        <title>Pangenomics reveal diversification of enzyme families and niche specialization in globally abundant SAR202 bacteria.</title>
        <authorList>
            <person name="Saw J.H.W."/>
        </authorList>
    </citation>
    <scope>NUCLEOTIDE SEQUENCE [LARGE SCALE GENOMIC DNA]</scope>
    <source>
        <strain evidence="3">JH1073</strain>
    </source>
</reference>
<sequence length="75" mass="7924">MGVSIPCEEIGGGCTEPIQGSSLDEMVEVATAHAVTTHGLSKSASKETEVLAEIRSAIPQTSRPSEFRSVNFTFI</sequence>
<name>A0AAJ6CQX1_9CHLR</name>
<evidence type="ECO:0000313" key="3">
    <source>
        <dbReference type="Proteomes" id="UP001219901"/>
    </source>
</evidence>
<gene>
    <name evidence="1" type="ORF">GKO46_13580</name>
    <name evidence="2" type="ORF">GKO48_03495</name>
</gene>
<keyword evidence="3" id="KW-1185">Reference proteome</keyword>
<dbReference type="EMBL" id="WMBE01000007">
    <property type="protein sequence ID" value="MDG0868092.1"/>
    <property type="molecule type" value="Genomic_DNA"/>
</dbReference>
<dbReference type="RefSeq" id="WP_342827186.1">
    <property type="nucleotide sequence ID" value="NZ_CP046146.1"/>
</dbReference>
<evidence type="ECO:0000313" key="4">
    <source>
        <dbReference type="Proteomes" id="UP001321249"/>
    </source>
</evidence>
<evidence type="ECO:0000313" key="1">
    <source>
        <dbReference type="EMBL" id="MDG0868092.1"/>
    </source>
</evidence>
<dbReference type="Proteomes" id="UP001219901">
    <property type="component" value="Chromosome"/>
</dbReference>
<accession>A0AAJ6CQX1</accession>
<dbReference type="InterPro" id="IPR009409">
    <property type="entry name" value="DUF1059"/>
</dbReference>
<reference evidence="3 4" key="1">
    <citation type="submission" date="2019-11" db="EMBL/GenBank/DDBJ databases">
        <authorList>
            <person name="Cho J.-C."/>
        </authorList>
    </citation>
    <scope>NUCLEOTIDE SEQUENCE [LARGE SCALE GENOMIC DNA]</scope>
    <source>
        <strain evidence="2 3">JH1073</strain>
        <strain evidence="1 4">JH702</strain>
    </source>
</reference>
<reference evidence="2" key="2">
    <citation type="journal article" date="2023" name="Nat. Commun.">
        <title>Cultivation of marine bacteria of the SAR202 clade.</title>
        <authorList>
            <person name="Lim Y."/>
            <person name="Seo J.H."/>
            <person name="Giovannoni S.J."/>
            <person name="Kang I."/>
            <person name="Cho J.C."/>
        </authorList>
    </citation>
    <scope>NUCLEOTIDE SEQUENCE</scope>
    <source>
        <strain evidence="2">JH1073</strain>
    </source>
</reference>
<dbReference type="Proteomes" id="UP001321249">
    <property type="component" value="Unassembled WGS sequence"/>
</dbReference>
<evidence type="ECO:0000313" key="2">
    <source>
        <dbReference type="EMBL" id="WFG38706.1"/>
    </source>
</evidence>
<proteinExistence type="predicted"/>
<dbReference type="EMBL" id="CP046147">
    <property type="protein sequence ID" value="WFG38706.1"/>
    <property type="molecule type" value="Genomic_DNA"/>
</dbReference>
<dbReference type="Pfam" id="PF06348">
    <property type="entry name" value="DUF1059"/>
    <property type="match status" value="1"/>
</dbReference>